<reference evidence="2 3" key="1">
    <citation type="submission" date="2019-12" db="EMBL/GenBank/DDBJ databases">
        <title>Strain KN286 was isolated from seawater, which was collected from Caroline Seamount in the tropical western Pacific.</title>
        <authorList>
            <person name="Wang Q."/>
        </authorList>
    </citation>
    <scope>NUCLEOTIDE SEQUENCE [LARGE SCALE GENOMIC DNA]</scope>
    <source>
        <strain evidence="2 3">KN286</strain>
    </source>
</reference>
<dbReference type="PANTHER" id="PTHR33371">
    <property type="entry name" value="INTERMEMBRANE PHOSPHOLIPID TRANSPORT SYSTEM BINDING PROTEIN MLAD-RELATED"/>
    <property type="match status" value="1"/>
</dbReference>
<dbReference type="InterPro" id="IPR030970">
    <property type="entry name" value="ABC_MlaD"/>
</dbReference>
<dbReference type="NCBIfam" id="TIGR04430">
    <property type="entry name" value="OM_asym_MlaD"/>
    <property type="match status" value="1"/>
</dbReference>
<evidence type="ECO:0000259" key="1">
    <source>
        <dbReference type="Pfam" id="PF02470"/>
    </source>
</evidence>
<keyword evidence="3" id="KW-1185">Reference proteome</keyword>
<feature type="domain" description="Mce/MlaD" evidence="1">
    <location>
        <begin position="37"/>
        <end position="114"/>
    </location>
</feature>
<proteinExistence type="predicted"/>
<sequence>MANNVAETLIGAAVLAVAGGFLVYAAQTTGLSSGGDSYSLTANFRSIEGVSVGTDVRVAGVKVGRVTAIDLNPTTYEAVTSFSVSADIQLPDDSDVKISTEGLLGGNYVDITPGGSEFLLADGDEILNTQGAVSFLNLLMKFASGND</sequence>
<dbReference type="PANTHER" id="PTHR33371:SF4">
    <property type="entry name" value="INTERMEMBRANE PHOSPHOLIPID TRANSPORT SYSTEM BINDING PROTEIN MLAD"/>
    <property type="match status" value="1"/>
</dbReference>
<dbReference type="EMBL" id="WUWG01000003">
    <property type="protein sequence ID" value="MXU65796.1"/>
    <property type="molecule type" value="Genomic_DNA"/>
</dbReference>
<dbReference type="InterPro" id="IPR052336">
    <property type="entry name" value="MlaD_Phospholipid_Transporter"/>
</dbReference>
<evidence type="ECO:0000313" key="3">
    <source>
        <dbReference type="Proteomes" id="UP000436016"/>
    </source>
</evidence>
<organism evidence="2 3">
    <name type="scientific">Oceanomicrobium pacificus</name>
    <dbReference type="NCBI Taxonomy" id="2692916"/>
    <lineage>
        <taxon>Bacteria</taxon>
        <taxon>Pseudomonadati</taxon>
        <taxon>Pseudomonadota</taxon>
        <taxon>Alphaproteobacteria</taxon>
        <taxon>Rhodobacterales</taxon>
        <taxon>Paracoccaceae</taxon>
        <taxon>Oceanomicrobium</taxon>
    </lineage>
</organism>
<dbReference type="GO" id="GO:0005543">
    <property type="term" value="F:phospholipid binding"/>
    <property type="evidence" value="ECO:0007669"/>
    <property type="project" value="TreeGrafter"/>
</dbReference>
<name>A0A6B0TPG4_9RHOB</name>
<dbReference type="InterPro" id="IPR003399">
    <property type="entry name" value="Mce/MlaD"/>
</dbReference>
<dbReference type="AlphaFoldDB" id="A0A6B0TPG4"/>
<dbReference type="Proteomes" id="UP000436016">
    <property type="component" value="Unassembled WGS sequence"/>
</dbReference>
<dbReference type="RefSeq" id="WP_160854593.1">
    <property type="nucleotide sequence ID" value="NZ_WUWG01000003.1"/>
</dbReference>
<evidence type="ECO:0000313" key="2">
    <source>
        <dbReference type="EMBL" id="MXU65796.1"/>
    </source>
</evidence>
<comment type="caution">
    <text evidence="2">The sequence shown here is derived from an EMBL/GenBank/DDBJ whole genome shotgun (WGS) entry which is preliminary data.</text>
</comment>
<gene>
    <name evidence="2" type="primary">mlaD</name>
    <name evidence="2" type="ORF">GSH16_10070</name>
</gene>
<protein>
    <submittedName>
        <fullName evidence="2">Outer membrane lipid asymmetry maintenance protein MlaD</fullName>
    </submittedName>
</protein>
<dbReference type="Pfam" id="PF02470">
    <property type="entry name" value="MlaD"/>
    <property type="match status" value="1"/>
</dbReference>
<accession>A0A6B0TPG4</accession>
<dbReference type="GO" id="GO:0005548">
    <property type="term" value="F:phospholipid transporter activity"/>
    <property type="evidence" value="ECO:0007669"/>
    <property type="project" value="TreeGrafter"/>
</dbReference>